<organism evidence="1 2">
    <name type="scientific">Flagellimonas pacifica</name>
    <dbReference type="NCBI Taxonomy" id="1247520"/>
    <lineage>
        <taxon>Bacteria</taxon>
        <taxon>Pseudomonadati</taxon>
        <taxon>Bacteroidota</taxon>
        <taxon>Flavobacteriia</taxon>
        <taxon>Flavobacteriales</taxon>
        <taxon>Flavobacteriaceae</taxon>
        <taxon>Flagellimonas</taxon>
    </lineage>
</organism>
<dbReference type="InterPro" id="IPR041662">
    <property type="entry name" value="SusD-like_2"/>
</dbReference>
<dbReference type="AlphaFoldDB" id="A0A285MZZ0"/>
<name>A0A285MZZ0_9FLAO</name>
<sequence>MKTVYKTHIIPLLLFSFLFIGCDELVDGINENPNNFTLEELDPGLFLNGAELNLIDILLDDYNRMAGYWSGQLIGFDQTELERYSYNVTFTDFDWDGYQEVLTPVREIRERTPDNNRYQGITRVLEAQLVGNYASMYGNIPYSNALLEISNPEFDGQADVFESLQALLDVAVSSLSNVTPQDVVLEDFLFNGDANKWLQSAWTLKARFYMLTRQYDLAYAAAQNGISSQENSMTFIPLDLEDVTSTKNKFWILLNNTPSVGTGNSYLIQLLDPSSGISRNNSKTEETARLQYYTINEADPDGNLGIANELEPQPLITYQENLLILAEAGARSQGFNVGLDHLNTWRAQLATGDFFNASVEGQPILYDAYTTTDFGPGGIENADNIDSDTALLREIVEERYITGFTTFMPFDDARRLRTEGEIGIPFPNNTSTVPGRVERFLYPEDEVLANTSVPEEPGLFVPNPINQ</sequence>
<protein>
    <submittedName>
        <fullName evidence="1">Starch-binding associating with outer membrane</fullName>
    </submittedName>
</protein>
<dbReference type="EMBL" id="OBEH01000005">
    <property type="protein sequence ID" value="SNZ01346.1"/>
    <property type="molecule type" value="Genomic_DNA"/>
</dbReference>
<evidence type="ECO:0000313" key="1">
    <source>
        <dbReference type="EMBL" id="SNZ01346.1"/>
    </source>
</evidence>
<dbReference type="PROSITE" id="PS51257">
    <property type="entry name" value="PROKAR_LIPOPROTEIN"/>
    <property type="match status" value="1"/>
</dbReference>
<accession>A0A285MZZ0</accession>
<keyword evidence="2" id="KW-1185">Reference proteome</keyword>
<dbReference type="OrthoDB" id="725917at2"/>
<dbReference type="Pfam" id="PF12771">
    <property type="entry name" value="SusD-like_2"/>
    <property type="match status" value="1"/>
</dbReference>
<dbReference type="SUPFAM" id="SSF48452">
    <property type="entry name" value="TPR-like"/>
    <property type="match status" value="1"/>
</dbReference>
<gene>
    <name evidence="1" type="ORF">SAMN06265377_3184</name>
</gene>
<dbReference type="Proteomes" id="UP000219048">
    <property type="component" value="Unassembled WGS sequence"/>
</dbReference>
<dbReference type="InterPro" id="IPR011990">
    <property type="entry name" value="TPR-like_helical_dom_sf"/>
</dbReference>
<dbReference type="Gene3D" id="1.25.40.390">
    <property type="match status" value="1"/>
</dbReference>
<proteinExistence type="predicted"/>
<evidence type="ECO:0000313" key="2">
    <source>
        <dbReference type="Proteomes" id="UP000219048"/>
    </source>
</evidence>
<reference evidence="2" key="1">
    <citation type="submission" date="2017-09" db="EMBL/GenBank/DDBJ databases">
        <authorList>
            <person name="Varghese N."/>
            <person name="Submissions S."/>
        </authorList>
    </citation>
    <scope>NUCLEOTIDE SEQUENCE [LARGE SCALE GENOMIC DNA]</scope>
    <source>
        <strain evidence="2">DSM 25885</strain>
    </source>
</reference>
<dbReference type="RefSeq" id="WP_097046799.1">
    <property type="nucleotide sequence ID" value="NZ_OBEH01000005.1"/>
</dbReference>